<keyword evidence="4 11" id="KW-0662">Pyridine nucleotide biosynthesis</keyword>
<dbReference type="NCBIfam" id="TIGR00125">
    <property type="entry name" value="cyt_tran_rel"/>
    <property type="match status" value="1"/>
</dbReference>
<evidence type="ECO:0000256" key="2">
    <source>
        <dbReference type="ARBA" id="ARBA00005019"/>
    </source>
</evidence>
<comment type="similarity">
    <text evidence="3 11">Belongs to the NadD family.</text>
</comment>
<dbReference type="UniPathway" id="UPA00253">
    <property type="reaction ID" value="UER00332"/>
</dbReference>
<organism evidence="13 16">
    <name type="scientific">Marinomonas gallaica</name>
    <dbReference type="NCBI Taxonomy" id="1806667"/>
    <lineage>
        <taxon>Bacteria</taxon>
        <taxon>Pseudomonadati</taxon>
        <taxon>Pseudomonadota</taxon>
        <taxon>Gammaproteobacteria</taxon>
        <taxon>Oceanospirillales</taxon>
        <taxon>Oceanospirillaceae</taxon>
        <taxon>Marinomonas</taxon>
    </lineage>
</organism>
<keyword evidence="7 11" id="KW-0547">Nucleotide-binding</keyword>
<dbReference type="NCBIfam" id="NF000839">
    <property type="entry name" value="PRK00071.1-1"/>
    <property type="match status" value="1"/>
</dbReference>
<protein>
    <recommendedName>
        <fullName evidence="11">Probable nicotinate-nucleotide adenylyltransferase</fullName>
        <ecNumber evidence="11">2.7.7.18</ecNumber>
    </recommendedName>
    <alternativeName>
        <fullName evidence="11">Deamido-NAD(+) diphosphorylase</fullName>
    </alternativeName>
    <alternativeName>
        <fullName evidence="11">Deamido-NAD(+) pyrophosphorylase</fullName>
    </alternativeName>
    <alternativeName>
        <fullName evidence="11">Nicotinate mononucleotide adenylyltransferase</fullName>
        <shortName evidence="11">NaMN adenylyltransferase</shortName>
    </alternativeName>
</protein>
<evidence type="ECO:0000256" key="6">
    <source>
        <dbReference type="ARBA" id="ARBA00022695"/>
    </source>
</evidence>
<evidence type="ECO:0000256" key="8">
    <source>
        <dbReference type="ARBA" id="ARBA00022840"/>
    </source>
</evidence>
<evidence type="ECO:0000259" key="12">
    <source>
        <dbReference type="Pfam" id="PF01467"/>
    </source>
</evidence>
<keyword evidence="9 11" id="KW-0520">NAD</keyword>
<evidence type="ECO:0000313" key="13">
    <source>
        <dbReference type="EMBL" id="SBT18033.1"/>
    </source>
</evidence>
<evidence type="ECO:0000256" key="11">
    <source>
        <dbReference type="HAMAP-Rule" id="MF_00244"/>
    </source>
</evidence>
<dbReference type="GO" id="GO:0009435">
    <property type="term" value="P:NAD+ biosynthetic process"/>
    <property type="evidence" value="ECO:0007669"/>
    <property type="project" value="UniProtKB-UniRule"/>
</dbReference>
<sequence length="224" mass="25560">MVTHVTTELSDIQQKGTVVMGGTFDPIHHGHLRSAVDILDYFRFKNLRLIPCYQPVHKDQPSVSAEQRLEMVRLGIQADERLSVDKREIVREGRSYSIDTLTQLRHELGADEPLIMVVGMDSFLSLPTWSRWQELLSVAHILVISRPGWEPDFISSLESFYEKHRAKSAAELQCAPAGKIWMESFTPLAISSSQVRNLCRKKASIAYLVPETIQRFIEAHSLYK</sequence>
<dbReference type="Proteomes" id="UP000092871">
    <property type="component" value="Unassembled WGS sequence"/>
</dbReference>
<name>A0A1C3JS39_9GAMM</name>
<dbReference type="AlphaFoldDB" id="A0A1C3JS39"/>
<evidence type="ECO:0000313" key="15">
    <source>
        <dbReference type="Proteomes" id="UP000092840"/>
    </source>
</evidence>
<keyword evidence="8 11" id="KW-0067">ATP-binding</keyword>
<evidence type="ECO:0000256" key="4">
    <source>
        <dbReference type="ARBA" id="ARBA00022642"/>
    </source>
</evidence>
<evidence type="ECO:0000256" key="10">
    <source>
        <dbReference type="ARBA" id="ARBA00048721"/>
    </source>
</evidence>
<evidence type="ECO:0000313" key="14">
    <source>
        <dbReference type="EMBL" id="SBT19859.1"/>
    </source>
</evidence>
<keyword evidence="6 11" id="KW-0548">Nucleotidyltransferase</keyword>
<accession>A0A1C3JS39</accession>
<dbReference type="NCBIfam" id="NF000840">
    <property type="entry name" value="PRK00071.1-3"/>
    <property type="match status" value="1"/>
</dbReference>
<comment type="catalytic activity">
    <reaction evidence="10 11">
        <text>nicotinate beta-D-ribonucleotide + ATP + H(+) = deamido-NAD(+) + diphosphate</text>
        <dbReference type="Rhea" id="RHEA:22860"/>
        <dbReference type="ChEBI" id="CHEBI:15378"/>
        <dbReference type="ChEBI" id="CHEBI:30616"/>
        <dbReference type="ChEBI" id="CHEBI:33019"/>
        <dbReference type="ChEBI" id="CHEBI:57502"/>
        <dbReference type="ChEBI" id="CHEBI:58437"/>
        <dbReference type="EC" id="2.7.7.18"/>
    </reaction>
</comment>
<gene>
    <name evidence="11 13" type="primary">nadD</name>
    <name evidence="13" type="ORF">MGA5115_02151</name>
    <name evidence="14" type="ORF">MGA5116_00442</name>
</gene>
<dbReference type="NCBIfam" id="TIGR00482">
    <property type="entry name" value="nicotinate (nicotinamide) nucleotide adenylyltransferase"/>
    <property type="match status" value="1"/>
</dbReference>
<evidence type="ECO:0000313" key="16">
    <source>
        <dbReference type="Proteomes" id="UP000092871"/>
    </source>
</evidence>
<reference evidence="13 16" key="1">
    <citation type="submission" date="2016-06" db="EMBL/GenBank/DDBJ databases">
        <authorList>
            <person name="Kjaerup R.B."/>
            <person name="Dalgaard T.S."/>
            <person name="Juul-Madsen H.R."/>
        </authorList>
    </citation>
    <scope>NUCLEOTIDE SEQUENCE [LARGE SCALE GENOMIC DNA]</scope>
    <source>
        <strain evidence="13 16">CECT 5115</strain>
    </source>
</reference>
<dbReference type="EC" id="2.7.7.18" evidence="11"/>
<comment type="pathway">
    <text evidence="2 11">Cofactor biosynthesis; NAD(+) biosynthesis; deamido-NAD(+) from nicotinate D-ribonucleotide: step 1/1.</text>
</comment>
<dbReference type="PANTHER" id="PTHR39321">
    <property type="entry name" value="NICOTINATE-NUCLEOTIDE ADENYLYLTRANSFERASE-RELATED"/>
    <property type="match status" value="1"/>
</dbReference>
<keyword evidence="15" id="KW-1185">Reference proteome</keyword>
<dbReference type="EMBL" id="FLRB01000004">
    <property type="protein sequence ID" value="SBT19859.1"/>
    <property type="molecule type" value="Genomic_DNA"/>
</dbReference>
<dbReference type="GO" id="GO:0004515">
    <property type="term" value="F:nicotinate-nucleotide adenylyltransferase activity"/>
    <property type="evidence" value="ECO:0007669"/>
    <property type="project" value="UniProtKB-UniRule"/>
</dbReference>
<feature type="domain" description="Cytidyltransferase-like" evidence="12">
    <location>
        <begin position="19"/>
        <end position="197"/>
    </location>
</feature>
<evidence type="ECO:0000256" key="3">
    <source>
        <dbReference type="ARBA" id="ARBA00009014"/>
    </source>
</evidence>
<dbReference type="InterPro" id="IPR004821">
    <property type="entry name" value="Cyt_trans-like"/>
</dbReference>
<proteinExistence type="inferred from homology"/>
<dbReference type="HAMAP" id="MF_00244">
    <property type="entry name" value="NaMN_adenylyltr"/>
    <property type="match status" value="1"/>
</dbReference>
<dbReference type="PANTHER" id="PTHR39321:SF3">
    <property type="entry name" value="PHOSPHOPANTETHEINE ADENYLYLTRANSFERASE"/>
    <property type="match status" value="1"/>
</dbReference>
<evidence type="ECO:0000256" key="1">
    <source>
        <dbReference type="ARBA" id="ARBA00002324"/>
    </source>
</evidence>
<dbReference type="EMBL" id="FLRA01000016">
    <property type="protein sequence ID" value="SBT18033.1"/>
    <property type="molecule type" value="Genomic_DNA"/>
</dbReference>
<evidence type="ECO:0000256" key="5">
    <source>
        <dbReference type="ARBA" id="ARBA00022679"/>
    </source>
</evidence>
<comment type="function">
    <text evidence="1 11">Catalyzes the reversible adenylation of nicotinate mononucleotide (NaMN) to nicotinic acid adenine dinucleotide (NaAD).</text>
</comment>
<dbReference type="Gene3D" id="3.40.50.620">
    <property type="entry name" value="HUPs"/>
    <property type="match status" value="1"/>
</dbReference>
<dbReference type="CDD" id="cd02165">
    <property type="entry name" value="NMNAT"/>
    <property type="match status" value="1"/>
</dbReference>
<dbReference type="GO" id="GO:0005524">
    <property type="term" value="F:ATP binding"/>
    <property type="evidence" value="ECO:0007669"/>
    <property type="project" value="UniProtKB-KW"/>
</dbReference>
<evidence type="ECO:0000256" key="7">
    <source>
        <dbReference type="ARBA" id="ARBA00022741"/>
    </source>
</evidence>
<dbReference type="InterPro" id="IPR005248">
    <property type="entry name" value="NadD/NMNAT"/>
</dbReference>
<dbReference type="InterPro" id="IPR014729">
    <property type="entry name" value="Rossmann-like_a/b/a_fold"/>
</dbReference>
<dbReference type="Pfam" id="PF01467">
    <property type="entry name" value="CTP_transf_like"/>
    <property type="match status" value="1"/>
</dbReference>
<dbReference type="OrthoDB" id="5295945at2"/>
<keyword evidence="5 11" id="KW-0808">Transferase</keyword>
<reference evidence="14 15" key="2">
    <citation type="submission" date="2016-06" db="EMBL/GenBank/DDBJ databases">
        <authorList>
            <person name="Rodrigo-Torres L."/>
            <person name="Arahal D.R."/>
        </authorList>
    </citation>
    <scope>NUCLEOTIDE SEQUENCE [LARGE SCALE GENOMIC DNA]</scope>
    <source>
        <strain evidence="14 15">CECT 5116</strain>
    </source>
</reference>
<dbReference type="SUPFAM" id="SSF52374">
    <property type="entry name" value="Nucleotidylyl transferase"/>
    <property type="match status" value="1"/>
</dbReference>
<evidence type="ECO:0000256" key="9">
    <source>
        <dbReference type="ARBA" id="ARBA00023027"/>
    </source>
</evidence>
<dbReference type="Proteomes" id="UP000092840">
    <property type="component" value="Unassembled WGS sequence"/>
</dbReference>